<dbReference type="Proteomes" id="UP001281447">
    <property type="component" value="Unassembled WGS sequence"/>
</dbReference>
<evidence type="ECO:0000313" key="1">
    <source>
        <dbReference type="EMBL" id="MDY0393481.1"/>
    </source>
</evidence>
<gene>
    <name evidence="1" type="ORF">RWE15_02340</name>
</gene>
<reference evidence="1 2" key="1">
    <citation type="submission" date="2023-10" db="EMBL/GenBank/DDBJ databases">
        <title>Virgibacillus halophilus 5B73C genome.</title>
        <authorList>
            <person name="Miliotis G."/>
            <person name="Sengupta P."/>
            <person name="Hameed A."/>
            <person name="Chuvochina M."/>
            <person name="Mcdonagh F."/>
            <person name="Simpson A.C."/>
            <person name="Singh N.K."/>
            <person name="Rekha P.D."/>
            <person name="Raman K."/>
            <person name="Hugenholtz P."/>
            <person name="Venkateswaran K."/>
        </authorList>
    </citation>
    <scope>NUCLEOTIDE SEQUENCE [LARGE SCALE GENOMIC DNA]</scope>
    <source>
        <strain evidence="1 2">5B73C</strain>
    </source>
</reference>
<protein>
    <submittedName>
        <fullName evidence="1">Uncharacterized protein</fullName>
    </submittedName>
</protein>
<keyword evidence="2" id="KW-1185">Reference proteome</keyword>
<accession>A0ABU5C2E5</accession>
<proteinExistence type="predicted"/>
<organism evidence="1 2">
    <name type="scientific">Tigheibacillus halophilus</name>
    <dbReference type="NCBI Taxonomy" id="361280"/>
    <lineage>
        <taxon>Bacteria</taxon>
        <taxon>Bacillati</taxon>
        <taxon>Bacillota</taxon>
        <taxon>Bacilli</taxon>
        <taxon>Bacillales</taxon>
        <taxon>Bacillaceae</taxon>
        <taxon>Tigheibacillus</taxon>
    </lineage>
</organism>
<comment type="caution">
    <text evidence="1">The sequence shown here is derived from an EMBL/GenBank/DDBJ whole genome shotgun (WGS) entry which is preliminary data.</text>
</comment>
<name>A0ABU5C2E5_9BACI</name>
<evidence type="ECO:0000313" key="2">
    <source>
        <dbReference type="Proteomes" id="UP001281447"/>
    </source>
</evidence>
<dbReference type="EMBL" id="JAWDIP010000003">
    <property type="protein sequence ID" value="MDY0393481.1"/>
    <property type="molecule type" value="Genomic_DNA"/>
</dbReference>
<sequence>MNFKVHLFPLLITEKKQNPEVIPFPITPIMNRIHRLEMNQAES</sequence>